<evidence type="ECO:0000256" key="6">
    <source>
        <dbReference type="ARBA" id="ARBA00022679"/>
    </source>
</evidence>
<dbReference type="FunFam" id="3.30.200.20:FF:000370">
    <property type="entry name" value="Receptor-like protein kinase 4"/>
    <property type="match status" value="1"/>
</dbReference>
<keyword evidence="10 20" id="KW-0547">Nucleotide-binding</keyword>
<dbReference type="InterPro" id="IPR003609">
    <property type="entry name" value="Pan_app"/>
</dbReference>
<dbReference type="GO" id="GO:0005524">
    <property type="term" value="F:ATP binding"/>
    <property type="evidence" value="ECO:0007669"/>
    <property type="project" value="UniProtKB-UniRule"/>
</dbReference>
<dbReference type="CDD" id="cd00028">
    <property type="entry name" value="B_lectin"/>
    <property type="match status" value="1"/>
</dbReference>
<evidence type="ECO:0000256" key="5">
    <source>
        <dbReference type="ARBA" id="ARBA00022553"/>
    </source>
</evidence>
<dbReference type="InterPro" id="IPR000858">
    <property type="entry name" value="S_locus_glycoprot_dom"/>
</dbReference>
<evidence type="ECO:0000256" key="21">
    <source>
        <dbReference type="PROSITE-ProRule" id="PRU10141"/>
    </source>
</evidence>
<reference evidence="27" key="1">
    <citation type="submission" date="2021-03" db="EMBL/GenBank/DDBJ databases">
        <authorList>
            <person name="Li Z."/>
            <person name="Yang C."/>
        </authorList>
    </citation>
    <scope>NUCLEOTIDE SEQUENCE</scope>
    <source>
        <strain evidence="27">Dzin_1.0</strain>
        <tissue evidence="27">Leaf</tissue>
    </source>
</reference>
<dbReference type="PIRSF" id="PIRSF000641">
    <property type="entry name" value="SRK"/>
    <property type="match status" value="1"/>
</dbReference>
<keyword evidence="17" id="KW-0325">Glycoprotein</keyword>
<organism evidence="27 28">
    <name type="scientific">Dioscorea zingiberensis</name>
    <dbReference type="NCBI Taxonomy" id="325984"/>
    <lineage>
        <taxon>Eukaryota</taxon>
        <taxon>Viridiplantae</taxon>
        <taxon>Streptophyta</taxon>
        <taxon>Embryophyta</taxon>
        <taxon>Tracheophyta</taxon>
        <taxon>Spermatophyta</taxon>
        <taxon>Magnoliopsida</taxon>
        <taxon>Liliopsida</taxon>
        <taxon>Dioscoreales</taxon>
        <taxon>Dioscoreaceae</taxon>
        <taxon>Dioscorea</taxon>
    </lineage>
</organism>
<evidence type="ECO:0000259" key="25">
    <source>
        <dbReference type="PROSITE" id="PS50927"/>
    </source>
</evidence>
<dbReference type="GO" id="GO:0051707">
    <property type="term" value="P:response to other organism"/>
    <property type="evidence" value="ECO:0007669"/>
    <property type="project" value="UniProtKB-ARBA"/>
</dbReference>
<keyword evidence="13 22" id="KW-1133">Transmembrane helix</keyword>
<dbReference type="PROSITE" id="PS00107">
    <property type="entry name" value="PROTEIN_KINASE_ATP"/>
    <property type="match status" value="1"/>
</dbReference>
<dbReference type="SUPFAM" id="SSF56112">
    <property type="entry name" value="Protein kinase-like (PK-like)"/>
    <property type="match status" value="1"/>
</dbReference>
<dbReference type="PANTHER" id="PTHR47974">
    <property type="entry name" value="OS07G0415500 PROTEIN"/>
    <property type="match status" value="1"/>
</dbReference>
<feature type="domain" description="Protein kinase" evidence="24">
    <location>
        <begin position="508"/>
        <end position="781"/>
    </location>
</feature>
<dbReference type="PROSITE" id="PS50927">
    <property type="entry name" value="BULB_LECTIN"/>
    <property type="match status" value="1"/>
</dbReference>
<evidence type="ECO:0000256" key="23">
    <source>
        <dbReference type="SAM" id="SignalP"/>
    </source>
</evidence>
<dbReference type="AlphaFoldDB" id="A0A9D5HTB4"/>
<dbReference type="CDD" id="cd14066">
    <property type="entry name" value="STKc_IRAK"/>
    <property type="match status" value="1"/>
</dbReference>
<keyword evidence="8 23" id="KW-0732">Signal</keyword>
<dbReference type="OrthoDB" id="643280at2759"/>
<keyword evidence="16" id="KW-0675">Receptor</keyword>
<dbReference type="InterPro" id="IPR008271">
    <property type="entry name" value="Ser/Thr_kinase_AS"/>
</dbReference>
<evidence type="ECO:0000256" key="4">
    <source>
        <dbReference type="ARBA" id="ARBA00022536"/>
    </source>
</evidence>
<evidence type="ECO:0000256" key="8">
    <source>
        <dbReference type="ARBA" id="ARBA00022729"/>
    </source>
</evidence>
<feature type="domain" description="Bulb-type lectin" evidence="25">
    <location>
        <begin position="27"/>
        <end position="151"/>
    </location>
</feature>
<keyword evidence="11 20" id="KW-0418">Kinase</keyword>
<evidence type="ECO:0000256" key="10">
    <source>
        <dbReference type="ARBA" id="ARBA00022741"/>
    </source>
</evidence>
<evidence type="ECO:0000256" key="16">
    <source>
        <dbReference type="ARBA" id="ARBA00023170"/>
    </source>
</evidence>
<keyword evidence="28" id="KW-1185">Reference proteome</keyword>
<dbReference type="PROSITE" id="PS00108">
    <property type="entry name" value="PROTEIN_KINASE_ST"/>
    <property type="match status" value="1"/>
</dbReference>
<keyword evidence="2" id="KW-1003">Cell membrane</keyword>
<dbReference type="GO" id="GO:0030246">
    <property type="term" value="F:carbohydrate binding"/>
    <property type="evidence" value="ECO:0007669"/>
    <property type="project" value="UniProtKB-KW"/>
</dbReference>
<dbReference type="InterPro" id="IPR011009">
    <property type="entry name" value="Kinase-like_dom_sf"/>
</dbReference>
<comment type="catalytic activity">
    <reaction evidence="18 20">
        <text>L-threonyl-[protein] + ATP = O-phospho-L-threonyl-[protein] + ADP + H(+)</text>
        <dbReference type="Rhea" id="RHEA:46608"/>
        <dbReference type="Rhea" id="RHEA-COMP:11060"/>
        <dbReference type="Rhea" id="RHEA-COMP:11605"/>
        <dbReference type="ChEBI" id="CHEBI:15378"/>
        <dbReference type="ChEBI" id="CHEBI:30013"/>
        <dbReference type="ChEBI" id="CHEBI:30616"/>
        <dbReference type="ChEBI" id="CHEBI:61977"/>
        <dbReference type="ChEBI" id="CHEBI:456216"/>
        <dbReference type="EC" id="2.7.11.1"/>
    </reaction>
</comment>
<gene>
    <name evidence="27" type="ORF">J5N97_006364</name>
</gene>
<dbReference type="FunFam" id="1.10.510.10:FF:000227">
    <property type="entry name" value="Serine/threonine-protein kinase"/>
    <property type="match status" value="1"/>
</dbReference>
<evidence type="ECO:0000256" key="12">
    <source>
        <dbReference type="ARBA" id="ARBA00022840"/>
    </source>
</evidence>
<dbReference type="SMART" id="SM00220">
    <property type="entry name" value="S_TKc"/>
    <property type="match status" value="1"/>
</dbReference>
<keyword evidence="5" id="KW-0597">Phosphoprotein</keyword>
<keyword evidence="6 20" id="KW-0808">Transferase</keyword>
<dbReference type="PROSITE" id="PS50948">
    <property type="entry name" value="PAN"/>
    <property type="match status" value="1"/>
</dbReference>
<feature type="chain" id="PRO_5038615726" description="Receptor-like serine/threonine-protein kinase" evidence="23">
    <location>
        <begin position="25"/>
        <end position="810"/>
    </location>
</feature>
<evidence type="ECO:0000256" key="7">
    <source>
        <dbReference type="ARBA" id="ARBA00022692"/>
    </source>
</evidence>
<evidence type="ECO:0000256" key="22">
    <source>
        <dbReference type="SAM" id="Phobius"/>
    </source>
</evidence>
<comment type="similarity">
    <text evidence="20">Belongs to the protein kinase superfamily. Ser/Thr protein kinase family.</text>
</comment>
<dbReference type="SMART" id="SM00108">
    <property type="entry name" value="B_lectin"/>
    <property type="match status" value="1"/>
</dbReference>
<comment type="caution">
    <text evidence="27">The sequence shown here is derived from an EMBL/GenBank/DDBJ whole genome shotgun (WGS) entry which is preliminary data.</text>
</comment>
<feature type="signal peptide" evidence="23">
    <location>
        <begin position="1"/>
        <end position="24"/>
    </location>
</feature>
<evidence type="ECO:0000256" key="19">
    <source>
        <dbReference type="ARBA" id="ARBA00048679"/>
    </source>
</evidence>
<evidence type="ECO:0000256" key="3">
    <source>
        <dbReference type="ARBA" id="ARBA00022527"/>
    </source>
</evidence>
<evidence type="ECO:0000256" key="9">
    <source>
        <dbReference type="ARBA" id="ARBA00022734"/>
    </source>
</evidence>
<accession>A0A9D5HTB4</accession>
<evidence type="ECO:0000256" key="13">
    <source>
        <dbReference type="ARBA" id="ARBA00022989"/>
    </source>
</evidence>
<evidence type="ECO:0000256" key="14">
    <source>
        <dbReference type="ARBA" id="ARBA00023136"/>
    </source>
</evidence>
<dbReference type="PROSITE" id="PS50011">
    <property type="entry name" value="PROTEIN_KINASE_DOM"/>
    <property type="match status" value="1"/>
</dbReference>
<dbReference type="SMART" id="SM00473">
    <property type="entry name" value="PAN_AP"/>
    <property type="match status" value="1"/>
</dbReference>
<keyword evidence="4" id="KW-0245">EGF-like domain</keyword>
<keyword evidence="3 20" id="KW-0723">Serine/threonine-protein kinase</keyword>
<evidence type="ECO:0000256" key="17">
    <source>
        <dbReference type="ARBA" id="ARBA00023180"/>
    </source>
</evidence>
<proteinExistence type="inferred from homology"/>
<evidence type="ECO:0000256" key="20">
    <source>
        <dbReference type="PIRNR" id="PIRNR000641"/>
    </source>
</evidence>
<feature type="domain" description="Apple" evidence="26">
    <location>
        <begin position="347"/>
        <end position="436"/>
    </location>
</feature>
<dbReference type="Pfam" id="PF00069">
    <property type="entry name" value="Pkinase"/>
    <property type="match status" value="1"/>
</dbReference>
<evidence type="ECO:0000256" key="11">
    <source>
        <dbReference type="ARBA" id="ARBA00022777"/>
    </source>
</evidence>
<dbReference type="InterPro" id="IPR017441">
    <property type="entry name" value="Protein_kinase_ATP_BS"/>
</dbReference>
<evidence type="ECO:0000256" key="1">
    <source>
        <dbReference type="ARBA" id="ARBA00004251"/>
    </source>
</evidence>
<evidence type="ECO:0000259" key="24">
    <source>
        <dbReference type="PROSITE" id="PS50011"/>
    </source>
</evidence>
<dbReference type="InterPro" id="IPR024171">
    <property type="entry name" value="SRK-like_kinase"/>
</dbReference>
<dbReference type="SUPFAM" id="SSF51110">
    <property type="entry name" value="alpha-D-mannose-specific plant lectins"/>
    <property type="match status" value="1"/>
</dbReference>
<dbReference type="CDD" id="cd01098">
    <property type="entry name" value="PAN_AP_plant"/>
    <property type="match status" value="1"/>
</dbReference>
<dbReference type="EMBL" id="JAGGNH010000001">
    <property type="protein sequence ID" value="KAJ0988008.1"/>
    <property type="molecule type" value="Genomic_DNA"/>
</dbReference>
<reference evidence="27" key="2">
    <citation type="journal article" date="2022" name="Hortic Res">
        <title>The genome of Dioscorea zingiberensis sheds light on the biosynthesis, origin and evolution of the medicinally important diosgenin saponins.</title>
        <authorList>
            <person name="Li Y."/>
            <person name="Tan C."/>
            <person name="Li Z."/>
            <person name="Guo J."/>
            <person name="Li S."/>
            <person name="Chen X."/>
            <person name="Wang C."/>
            <person name="Dai X."/>
            <person name="Yang H."/>
            <person name="Song W."/>
            <person name="Hou L."/>
            <person name="Xu J."/>
            <person name="Tong Z."/>
            <person name="Xu A."/>
            <person name="Yuan X."/>
            <person name="Wang W."/>
            <person name="Yang Q."/>
            <person name="Chen L."/>
            <person name="Sun Z."/>
            <person name="Wang K."/>
            <person name="Pan B."/>
            <person name="Chen J."/>
            <person name="Bao Y."/>
            <person name="Liu F."/>
            <person name="Qi X."/>
            <person name="Gang D.R."/>
            <person name="Wen J."/>
            <person name="Li J."/>
        </authorList>
    </citation>
    <scope>NUCLEOTIDE SEQUENCE</scope>
    <source>
        <strain evidence="27">Dzin_1.0</strain>
    </source>
</reference>
<dbReference type="Gene3D" id="2.90.10.10">
    <property type="entry name" value="Bulb-type lectin domain"/>
    <property type="match status" value="1"/>
</dbReference>
<dbReference type="FunFam" id="2.90.10.10:FF:000002">
    <property type="entry name" value="Serine/threonine-protein kinase"/>
    <property type="match status" value="1"/>
</dbReference>
<dbReference type="GO" id="GO:0048544">
    <property type="term" value="P:recognition of pollen"/>
    <property type="evidence" value="ECO:0007669"/>
    <property type="project" value="InterPro"/>
</dbReference>
<protein>
    <recommendedName>
        <fullName evidence="20">Receptor-like serine/threonine-protein kinase</fullName>
        <ecNumber evidence="20">2.7.11.1</ecNumber>
    </recommendedName>
</protein>
<evidence type="ECO:0000313" key="28">
    <source>
        <dbReference type="Proteomes" id="UP001085076"/>
    </source>
</evidence>
<feature type="transmembrane region" description="Helical" evidence="22">
    <location>
        <begin position="449"/>
        <end position="474"/>
    </location>
</feature>
<dbReference type="InterPro" id="IPR001480">
    <property type="entry name" value="Bulb-type_lectin_dom"/>
</dbReference>
<evidence type="ECO:0000313" key="27">
    <source>
        <dbReference type="EMBL" id="KAJ0988008.1"/>
    </source>
</evidence>
<sequence>MALRSASLPLLLLNLLSLYTSCVSSSSDSITTNQSLSGDQKITSKGGNFVLGFFTIVNTSSNFYVGIWYNKISEFTPVWLANRATPISDPARSVFHISQDGNLVLLNQANSLIWSTNSTTSKYSSTVAVLLDNGNLVLRDGGNSSKVFWQSFENPTDTLLPGGKIAYDKVTGVGQKLIAWKDSENPSPGSFSFEMDPQGASQYLLQWKGSQTYWRTGLWDGRMFTGIPEMNGMTSNHDYNLTYFETDKEKYVAYFVQASNIISRVIMDVSGQLKMLTWVEINQQWTQFWFEPKAQCQVIALCGPFGICNEHSSSYCSCLKGFRQKSPKDWDLSDHSGGCVRNTKLQCGGNTTSLQANVEKDEFFQMSIVRLPDNGQNIQSTESSSKDDCELACLTNCSCTAYSYGSSICTIWYGDLLNLQDQYTGSDGGTLYIRLAASELPSHRKNGHITWLVAAAGVAGFLVCVVVVWILVVWRRRMRRRQPISTAELPVMGGLVVFNYSELQRVTKNFSDKLGAGGFGTVFKGVLLDSTAVAVKRLEGLRQGEKQFRAEVSTLGTIQHVNLISLRGFCAEGDDKRLLVFDYMPNGSLDSHLFHNDSSKVLDWSARYQIALGIARGLAYLHEKCRECIIHCDIKPENILLDAAFNPIVADFGLAKLLGREFSHVLTTMRGTIGYLAPEWISGLAITPKADVYSFGMMLLEIISGKRNTKQAETGDYYFPVKAAMQVTEGVVDCLLDERLNGDADMEEVNRACRVACWCIQDMDSERPTMGMVVQVLEGLLEVNVPPIPKLLHDLGVYSHGESIHFELSA</sequence>
<dbReference type="InterPro" id="IPR000719">
    <property type="entry name" value="Prot_kinase_dom"/>
</dbReference>
<dbReference type="Gene3D" id="3.30.200.20">
    <property type="entry name" value="Phosphorylase Kinase, domain 1"/>
    <property type="match status" value="1"/>
</dbReference>
<keyword evidence="9" id="KW-0430">Lectin</keyword>
<keyword evidence="14 22" id="KW-0472">Membrane</keyword>
<dbReference type="GO" id="GO:0005886">
    <property type="term" value="C:plasma membrane"/>
    <property type="evidence" value="ECO:0007669"/>
    <property type="project" value="UniProtKB-SubCell"/>
</dbReference>
<dbReference type="Pfam" id="PF08276">
    <property type="entry name" value="PAN_2"/>
    <property type="match status" value="1"/>
</dbReference>
<dbReference type="GO" id="GO:0004674">
    <property type="term" value="F:protein serine/threonine kinase activity"/>
    <property type="evidence" value="ECO:0007669"/>
    <property type="project" value="UniProtKB-KW"/>
</dbReference>
<keyword evidence="15" id="KW-1015">Disulfide bond</keyword>
<name>A0A9D5HTB4_9LILI</name>
<evidence type="ECO:0000256" key="18">
    <source>
        <dbReference type="ARBA" id="ARBA00047899"/>
    </source>
</evidence>
<dbReference type="Pfam" id="PF01453">
    <property type="entry name" value="B_lectin"/>
    <property type="match status" value="1"/>
</dbReference>
<dbReference type="Proteomes" id="UP001085076">
    <property type="component" value="Miscellaneous, Linkage group lg01"/>
</dbReference>
<dbReference type="Gene3D" id="1.10.510.10">
    <property type="entry name" value="Transferase(Phosphotransferase) domain 1"/>
    <property type="match status" value="1"/>
</dbReference>
<evidence type="ECO:0000259" key="26">
    <source>
        <dbReference type="PROSITE" id="PS50948"/>
    </source>
</evidence>
<keyword evidence="12 20" id="KW-0067">ATP-binding</keyword>
<feature type="binding site" evidence="21">
    <location>
        <position position="536"/>
    </location>
    <ligand>
        <name>ATP</name>
        <dbReference type="ChEBI" id="CHEBI:30616"/>
    </ligand>
</feature>
<evidence type="ECO:0000256" key="2">
    <source>
        <dbReference type="ARBA" id="ARBA00022475"/>
    </source>
</evidence>
<keyword evidence="7 22" id="KW-0812">Transmembrane</keyword>
<comment type="catalytic activity">
    <reaction evidence="19 20">
        <text>L-seryl-[protein] + ATP = O-phospho-L-seryl-[protein] + ADP + H(+)</text>
        <dbReference type="Rhea" id="RHEA:17989"/>
        <dbReference type="Rhea" id="RHEA-COMP:9863"/>
        <dbReference type="Rhea" id="RHEA-COMP:11604"/>
        <dbReference type="ChEBI" id="CHEBI:15378"/>
        <dbReference type="ChEBI" id="CHEBI:29999"/>
        <dbReference type="ChEBI" id="CHEBI:30616"/>
        <dbReference type="ChEBI" id="CHEBI:83421"/>
        <dbReference type="ChEBI" id="CHEBI:456216"/>
        <dbReference type="EC" id="2.7.11.1"/>
    </reaction>
</comment>
<comment type="subcellular location">
    <subcellularLocation>
        <location evidence="1">Cell membrane</location>
        <topology evidence="1">Single-pass type I membrane protein</topology>
    </subcellularLocation>
</comment>
<evidence type="ECO:0000256" key="15">
    <source>
        <dbReference type="ARBA" id="ARBA00023157"/>
    </source>
</evidence>
<dbReference type="InterPro" id="IPR036426">
    <property type="entry name" value="Bulb-type_lectin_dom_sf"/>
</dbReference>
<dbReference type="PANTHER" id="PTHR47974:SF19">
    <property type="entry name" value="RECEPTOR-LIKE SERINE_THREONINE-PROTEIN KINASE"/>
    <property type="match status" value="1"/>
</dbReference>
<dbReference type="Pfam" id="PF00954">
    <property type="entry name" value="S_locus_glycop"/>
    <property type="match status" value="1"/>
</dbReference>
<dbReference type="EC" id="2.7.11.1" evidence="20"/>